<keyword evidence="4" id="KW-1185">Reference proteome</keyword>
<proteinExistence type="predicted"/>
<dbReference type="Pfam" id="PF17765">
    <property type="entry name" value="MLTR_LBD"/>
    <property type="match status" value="1"/>
</dbReference>
<dbReference type="PROSITE" id="PS50943">
    <property type="entry name" value="HTH_CROC1"/>
    <property type="match status" value="1"/>
</dbReference>
<comment type="caution">
    <text evidence="3">The sequence shown here is derived from an EMBL/GenBank/DDBJ whole genome shotgun (WGS) entry which is preliminary data.</text>
</comment>
<evidence type="ECO:0000313" key="4">
    <source>
        <dbReference type="Proteomes" id="UP001620295"/>
    </source>
</evidence>
<accession>A0ABW8LJ76</accession>
<dbReference type="SMART" id="SM00530">
    <property type="entry name" value="HTH_XRE"/>
    <property type="match status" value="1"/>
</dbReference>
<organism evidence="3 4">
    <name type="scientific">Streptomyces milbemycinicus</name>
    <dbReference type="NCBI Taxonomy" id="476552"/>
    <lineage>
        <taxon>Bacteria</taxon>
        <taxon>Bacillati</taxon>
        <taxon>Actinomycetota</taxon>
        <taxon>Actinomycetes</taxon>
        <taxon>Kitasatosporales</taxon>
        <taxon>Streptomycetaceae</taxon>
        <taxon>Streptomyces</taxon>
    </lineage>
</organism>
<dbReference type="CDD" id="cd00093">
    <property type="entry name" value="HTH_XRE"/>
    <property type="match status" value="1"/>
</dbReference>
<sequence>MNASASRTGDNNELREFLRSRRARVTPEEAGLTPSATVRRVPGLRREEVAQLAGVSVDYYVRLERGRRPNVSESVLEAIARALRLTADERQYLFALVKPVRTRPRVPAPQRVRPALYRVLESMADTPALVIGRRTDVLATNRLARALYADFDAMPRRERNLARFTFLDARARALYADWTAVAQAAVAALRVYAGDHPYDPQLAELIGELSLRDADFRHWWAAHDVQRRTYGSKLFRHPLVGDLYLDYEALAVTGDPEQILGVYTAEPGSPSAEALGLLAGWTADTAAGPRRRGDTAERMSTVATPRTRPPGTP</sequence>
<dbReference type="InterPro" id="IPR010982">
    <property type="entry name" value="Lambda_DNA-bd_dom_sf"/>
</dbReference>
<reference evidence="3 4" key="1">
    <citation type="submission" date="2024-11" db="EMBL/GenBank/DDBJ databases">
        <title>The Natural Products Discovery Center: Release of the First 8490 Sequenced Strains for Exploring Actinobacteria Biosynthetic Diversity.</title>
        <authorList>
            <person name="Kalkreuter E."/>
            <person name="Kautsar S.A."/>
            <person name="Yang D."/>
            <person name="Bader C.D."/>
            <person name="Teijaro C.N."/>
            <person name="Fluegel L."/>
            <person name="Davis C.M."/>
            <person name="Simpson J.R."/>
            <person name="Lauterbach L."/>
            <person name="Steele A.D."/>
            <person name="Gui C."/>
            <person name="Meng S."/>
            <person name="Li G."/>
            <person name="Viehrig K."/>
            <person name="Ye F."/>
            <person name="Su P."/>
            <person name="Kiefer A.F."/>
            <person name="Nichols A."/>
            <person name="Cepeda A.J."/>
            <person name="Yan W."/>
            <person name="Fan B."/>
            <person name="Jiang Y."/>
            <person name="Adhikari A."/>
            <person name="Zheng C.-J."/>
            <person name="Schuster L."/>
            <person name="Cowan T.M."/>
            <person name="Smanski M.J."/>
            <person name="Chevrette M.G."/>
            <person name="De Carvalho L.P.S."/>
            <person name="Shen B."/>
        </authorList>
    </citation>
    <scope>NUCLEOTIDE SEQUENCE [LARGE SCALE GENOMIC DNA]</scope>
    <source>
        <strain evidence="3 4">NPDC020863</strain>
    </source>
</reference>
<dbReference type="RefSeq" id="WP_358639833.1">
    <property type="nucleotide sequence ID" value="NZ_JBFAEV010000015.1"/>
</dbReference>
<evidence type="ECO:0000259" key="2">
    <source>
        <dbReference type="PROSITE" id="PS50943"/>
    </source>
</evidence>
<dbReference type="Pfam" id="PF13560">
    <property type="entry name" value="HTH_31"/>
    <property type="match status" value="1"/>
</dbReference>
<feature type="region of interest" description="Disordered" evidence="1">
    <location>
        <begin position="285"/>
        <end position="313"/>
    </location>
</feature>
<dbReference type="SUPFAM" id="SSF47413">
    <property type="entry name" value="lambda repressor-like DNA-binding domains"/>
    <property type="match status" value="1"/>
</dbReference>
<protein>
    <submittedName>
        <fullName evidence="3">Helix-turn-helix domain-containing protein</fullName>
    </submittedName>
</protein>
<dbReference type="InterPro" id="IPR001387">
    <property type="entry name" value="Cro/C1-type_HTH"/>
</dbReference>
<dbReference type="InterPro" id="IPR041413">
    <property type="entry name" value="MLTR_LBD"/>
</dbReference>
<evidence type="ECO:0000256" key="1">
    <source>
        <dbReference type="SAM" id="MobiDB-lite"/>
    </source>
</evidence>
<dbReference type="Gene3D" id="3.30.450.180">
    <property type="match status" value="1"/>
</dbReference>
<dbReference type="PANTHER" id="PTHR35010:SF2">
    <property type="entry name" value="BLL4672 PROTEIN"/>
    <property type="match status" value="1"/>
</dbReference>
<gene>
    <name evidence="3" type="ORF">ACI2L5_07435</name>
</gene>
<dbReference type="EMBL" id="JBJDQH010000002">
    <property type="protein sequence ID" value="MFK4264760.1"/>
    <property type="molecule type" value="Genomic_DNA"/>
</dbReference>
<feature type="domain" description="HTH cro/C1-type" evidence="2">
    <location>
        <begin position="43"/>
        <end position="90"/>
    </location>
</feature>
<dbReference type="Proteomes" id="UP001620295">
    <property type="component" value="Unassembled WGS sequence"/>
</dbReference>
<dbReference type="Gene3D" id="1.10.260.40">
    <property type="entry name" value="lambda repressor-like DNA-binding domains"/>
    <property type="match status" value="1"/>
</dbReference>
<dbReference type="PANTHER" id="PTHR35010">
    <property type="entry name" value="BLL4672 PROTEIN-RELATED"/>
    <property type="match status" value="1"/>
</dbReference>
<evidence type="ECO:0000313" key="3">
    <source>
        <dbReference type="EMBL" id="MFK4264760.1"/>
    </source>
</evidence>
<name>A0ABW8LJ76_9ACTN</name>